<dbReference type="Gene3D" id="1.10.472.10">
    <property type="entry name" value="Cyclin-like"/>
    <property type="match status" value="1"/>
</dbReference>
<dbReference type="PANTHER" id="PTHR15615">
    <property type="match status" value="1"/>
</dbReference>
<accession>A0A1Y1Y7D0</accession>
<proteinExistence type="predicted"/>
<dbReference type="InterPro" id="IPR036915">
    <property type="entry name" value="Cyclin-like_sf"/>
</dbReference>
<protein>
    <submittedName>
        <fullName evidence="1">Cyclin-domain-containing protein</fullName>
    </submittedName>
</protein>
<name>A0A1Y1Y7D0_9FUNG</name>
<evidence type="ECO:0000313" key="1">
    <source>
        <dbReference type="EMBL" id="ORX93869.1"/>
    </source>
</evidence>
<dbReference type="AlphaFoldDB" id="A0A1Y1Y7D0"/>
<dbReference type="CDD" id="cd20558">
    <property type="entry name" value="CYCLIN_ScPCL7-like"/>
    <property type="match status" value="1"/>
</dbReference>
<dbReference type="GO" id="GO:0019901">
    <property type="term" value="F:protein kinase binding"/>
    <property type="evidence" value="ECO:0007669"/>
    <property type="project" value="InterPro"/>
</dbReference>
<dbReference type="Pfam" id="PF08613">
    <property type="entry name" value="Cyclin"/>
    <property type="match status" value="1"/>
</dbReference>
<sequence>MPSFDFVKFPVTDTITLVAEYLGQVARSTEESLYICLDNGANTRRTVNTPFHARKIPSIDVHAYLTRILKYCPSTNDCLIAVVVYLERIRSKCRDKNEQGLVIDPYNIHRLIIVAFVIATKFFSDIFYTNTRYAKVGGLAASELNSLELQFLKLTEFNLNIDSEELQYFADCLLNKKEPALDIPQTSMAAEQLDSPVSSVDDSIYQSWSPPSTPTASEESSPMVYSSVEFKDACYINKSISSADLIAPLKHKFSGANVEMIIRRPDTTHATTINQYSCSGPMHSQTAHQIEFYEQPRNRFRKLSIQSGKTYGSSLSYLLCSNTST</sequence>
<dbReference type="EMBL" id="MCFE01000220">
    <property type="protein sequence ID" value="ORX93869.1"/>
    <property type="molecule type" value="Genomic_DNA"/>
</dbReference>
<comment type="caution">
    <text evidence="1">The sequence shown here is derived from an EMBL/GenBank/DDBJ whole genome shotgun (WGS) entry which is preliminary data.</text>
</comment>
<reference evidence="1 2" key="1">
    <citation type="submission" date="2016-07" db="EMBL/GenBank/DDBJ databases">
        <title>Pervasive Adenine N6-methylation of Active Genes in Fungi.</title>
        <authorList>
            <consortium name="DOE Joint Genome Institute"/>
            <person name="Mondo S.J."/>
            <person name="Dannebaum R.O."/>
            <person name="Kuo R.C."/>
            <person name="Labutti K."/>
            <person name="Haridas S."/>
            <person name="Kuo A."/>
            <person name="Salamov A."/>
            <person name="Ahrendt S.R."/>
            <person name="Lipzen A."/>
            <person name="Sullivan W."/>
            <person name="Andreopoulos W.B."/>
            <person name="Clum A."/>
            <person name="Lindquist E."/>
            <person name="Daum C."/>
            <person name="Ramamoorthy G.K."/>
            <person name="Gryganskyi A."/>
            <person name="Culley D."/>
            <person name="Magnuson J.K."/>
            <person name="James T.Y."/>
            <person name="O'Malley M.A."/>
            <person name="Stajich J.E."/>
            <person name="Spatafora J.W."/>
            <person name="Visel A."/>
            <person name="Grigoriev I.V."/>
        </authorList>
    </citation>
    <scope>NUCLEOTIDE SEQUENCE [LARGE SCALE GENOMIC DNA]</scope>
    <source>
        <strain evidence="1 2">CBS 931.73</strain>
    </source>
</reference>
<dbReference type="GO" id="GO:0000307">
    <property type="term" value="C:cyclin-dependent protein kinase holoenzyme complex"/>
    <property type="evidence" value="ECO:0007669"/>
    <property type="project" value="TreeGrafter"/>
</dbReference>
<dbReference type="GO" id="GO:0016538">
    <property type="term" value="F:cyclin-dependent protein serine/threonine kinase regulator activity"/>
    <property type="evidence" value="ECO:0007669"/>
    <property type="project" value="TreeGrafter"/>
</dbReference>
<dbReference type="GO" id="GO:0005634">
    <property type="term" value="C:nucleus"/>
    <property type="evidence" value="ECO:0007669"/>
    <property type="project" value="TreeGrafter"/>
</dbReference>
<evidence type="ECO:0000313" key="2">
    <source>
        <dbReference type="Proteomes" id="UP000193498"/>
    </source>
</evidence>
<dbReference type="STRING" id="1314790.A0A1Y1Y7D0"/>
<dbReference type="OrthoDB" id="1060854at2759"/>
<dbReference type="InterPro" id="IPR013922">
    <property type="entry name" value="Cyclin_PHO80-like"/>
</dbReference>
<organism evidence="1 2">
    <name type="scientific">Basidiobolus meristosporus CBS 931.73</name>
    <dbReference type="NCBI Taxonomy" id="1314790"/>
    <lineage>
        <taxon>Eukaryota</taxon>
        <taxon>Fungi</taxon>
        <taxon>Fungi incertae sedis</taxon>
        <taxon>Zoopagomycota</taxon>
        <taxon>Entomophthoromycotina</taxon>
        <taxon>Basidiobolomycetes</taxon>
        <taxon>Basidiobolales</taxon>
        <taxon>Basidiobolaceae</taxon>
        <taxon>Basidiobolus</taxon>
    </lineage>
</organism>
<dbReference type="PANTHER" id="PTHR15615:SF94">
    <property type="entry name" value="PHO85 CYCLIN-6-RELATED"/>
    <property type="match status" value="1"/>
</dbReference>
<dbReference type="InParanoid" id="A0A1Y1Y7D0"/>
<dbReference type="Proteomes" id="UP000193498">
    <property type="component" value="Unassembled WGS sequence"/>
</dbReference>
<gene>
    <name evidence="1" type="ORF">K493DRAFT_315752</name>
</gene>
<keyword evidence="2" id="KW-1185">Reference proteome</keyword>
<dbReference type="SUPFAM" id="SSF47954">
    <property type="entry name" value="Cyclin-like"/>
    <property type="match status" value="1"/>
</dbReference>